<feature type="compositionally biased region" description="Basic and acidic residues" evidence="1">
    <location>
        <begin position="559"/>
        <end position="574"/>
    </location>
</feature>
<dbReference type="EMBL" id="RJVU01060593">
    <property type="protein sequence ID" value="ROJ46197.1"/>
    <property type="molecule type" value="Genomic_DNA"/>
</dbReference>
<feature type="compositionally biased region" description="Pro residues" evidence="1">
    <location>
        <begin position="390"/>
        <end position="404"/>
    </location>
</feature>
<feature type="region of interest" description="Disordered" evidence="1">
    <location>
        <begin position="281"/>
        <end position="303"/>
    </location>
</feature>
<evidence type="ECO:0000256" key="1">
    <source>
        <dbReference type="SAM" id="MobiDB-lite"/>
    </source>
</evidence>
<gene>
    <name evidence="2" type="ORF">DPX16_10922</name>
</gene>
<feature type="region of interest" description="Disordered" evidence="1">
    <location>
        <begin position="82"/>
        <end position="151"/>
    </location>
</feature>
<proteinExistence type="predicted"/>
<feature type="region of interest" description="Disordered" evidence="1">
    <location>
        <begin position="536"/>
        <end position="605"/>
    </location>
</feature>
<feature type="compositionally biased region" description="Polar residues" evidence="1">
    <location>
        <begin position="549"/>
        <end position="558"/>
    </location>
</feature>
<dbReference type="Proteomes" id="UP000281406">
    <property type="component" value="Unassembled WGS sequence"/>
</dbReference>
<dbReference type="AlphaFoldDB" id="A0A3N0XTY5"/>
<feature type="compositionally biased region" description="Pro residues" evidence="1">
    <location>
        <begin position="844"/>
        <end position="858"/>
    </location>
</feature>
<evidence type="ECO:0000313" key="3">
    <source>
        <dbReference type="Proteomes" id="UP000281406"/>
    </source>
</evidence>
<feature type="region of interest" description="Disordered" evidence="1">
    <location>
        <begin position="842"/>
        <end position="881"/>
    </location>
</feature>
<sequence length="971" mass="103404">MEPAVSLLCLEQKDRSLEEHTMDFLELACLTHYPDRSLCVFYIASLSERSRARLPGSGPQKDFAACVEWVLINNNSAFTIGPAEPISTTPPNPAPSQLTPSQTELKPDSTTDTEPAHAAEKAPASPAEPCFTPEPEPIMMSDQVSESATTPVPEGVLVELEGSEGSPAYIPAAECEGHMDTGRQFNYLEEDLIDWFSEVISADTPVSPVLQVSPAFPVSPVPYVSPAPPMSADCPPSLPLPPPLFHQPISTAATPLVPVCPSSPPQPSLYGAADSMRGFQSPAWHGREDPLSSPPATETRTPPGSYDPLVSLWLIAPSAPPWHVIPPAPPGFLISPAALWSGITLVPPRDFWLPVAPLPSIPPAPPGSAFPPAPPLSSVALVPQWSSFAPSPPQSHEPSAPPRPSGSSVSPRLRVSSAPSGSPPWLAAPQDEVPLSPPWLLPPAPPPRNIMLTVVWVIIWLPLLQAKDRSLEEHTMDFLELACLTHYPDRSLCVFYIASLSERSRARLPGSGPQKDFAACVEWVLINNNSAFTIGPAEPISTTPPNPAPSQLTPSQTELKPDSTTDTEPAHAAEKAPASPAEPCFTPEPEPIMMSDQVSESATTPVPEGVLVELEGSEGSPAYIPAAECEGHMDTGRQFNYLEEDLIDWFSEVISADTPVSPVLQVSPAFPVSPVPYVSPAPPMSADCPPSLPLPPPLFHQPISTAATPLVPVCPSSPPQPSLYGAADSMRGFQSPAWHGREDPLSSPPATETRTPPGSYDPLVSLWLIAPSAPPWHVIPPAPPGFLISPAALWSGITLVPPRDFWLPVAPLPSIPPAPPGSAFPPAPPLSSVALVPQWSSFAPSPPQSHEPSAPPRPSGSSVSSRLRVSSAPSGSPPWLAAPQDEVPLSPPWLLPPAPPPRNIMLTVVWVIIWLPLLQAVPWILPPSTPPWTVFVFCGLLFCSSAIRPPPEPLSHIAHRTVTYLLFLFPL</sequence>
<comment type="caution">
    <text evidence="2">The sequence shown here is derived from an EMBL/GenBank/DDBJ whole genome shotgun (WGS) entry which is preliminary data.</text>
</comment>
<feature type="region of interest" description="Disordered" evidence="1">
    <location>
        <begin position="388"/>
        <end position="427"/>
    </location>
</feature>
<name>A0A3N0XTY5_ANAGA</name>
<keyword evidence="3" id="KW-1185">Reference proteome</keyword>
<feature type="compositionally biased region" description="Polar residues" evidence="1">
    <location>
        <begin position="95"/>
        <end position="104"/>
    </location>
</feature>
<evidence type="ECO:0000313" key="2">
    <source>
        <dbReference type="EMBL" id="ROJ46197.1"/>
    </source>
</evidence>
<accession>A0A3N0XTY5</accession>
<reference evidence="2 3" key="1">
    <citation type="submission" date="2018-10" db="EMBL/GenBank/DDBJ databases">
        <title>Genome assembly for a Yunnan-Guizhou Plateau 3E fish, Anabarilius grahami (Regan), and its evolutionary and genetic applications.</title>
        <authorList>
            <person name="Jiang W."/>
        </authorList>
    </citation>
    <scope>NUCLEOTIDE SEQUENCE [LARGE SCALE GENOMIC DNA]</scope>
    <source>
        <strain evidence="2">AG-KIZ</strain>
        <tissue evidence="2">Muscle</tissue>
    </source>
</reference>
<feature type="compositionally biased region" description="Low complexity" evidence="1">
    <location>
        <begin position="405"/>
        <end position="420"/>
    </location>
</feature>
<organism evidence="2 3">
    <name type="scientific">Anabarilius grahami</name>
    <name type="common">Kanglang fish</name>
    <name type="synonym">Barilius grahami</name>
    <dbReference type="NCBI Taxonomy" id="495550"/>
    <lineage>
        <taxon>Eukaryota</taxon>
        <taxon>Metazoa</taxon>
        <taxon>Chordata</taxon>
        <taxon>Craniata</taxon>
        <taxon>Vertebrata</taxon>
        <taxon>Euteleostomi</taxon>
        <taxon>Actinopterygii</taxon>
        <taxon>Neopterygii</taxon>
        <taxon>Teleostei</taxon>
        <taxon>Ostariophysi</taxon>
        <taxon>Cypriniformes</taxon>
        <taxon>Xenocyprididae</taxon>
        <taxon>Xenocypridinae</taxon>
        <taxon>Xenocypridinae incertae sedis</taxon>
        <taxon>Anabarilius</taxon>
    </lineage>
</organism>
<feature type="compositionally biased region" description="Basic and acidic residues" evidence="1">
    <location>
        <begin position="105"/>
        <end position="120"/>
    </location>
</feature>
<feature type="region of interest" description="Disordered" evidence="1">
    <location>
        <begin position="735"/>
        <end position="757"/>
    </location>
</feature>
<feature type="compositionally biased region" description="Low complexity" evidence="1">
    <location>
        <begin position="859"/>
        <end position="874"/>
    </location>
</feature>
<protein>
    <submittedName>
        <fullName evidence="2">Uncharacterized protein</fullName>
    </submittedName>
</protein>